<evidence type="ECO:0000313" key="12">
    <source>
        <dbReference type="Proteomes" id="UP000580250"/>
    </source>
</evidence>
<feature type="domain" description="Nuclear receptor" evidence="10">
    <location>
        <begin position="81"/>
        <end position="154"/>
    </location>
</feature>
<dbReference type="PANTHER" id="PTHR47630">
    <property type="entry name" value="NUCLEAR HORMONE RECEPTOR FAMILY-RELATED-RELATED"/>
    <property type="match status" value="1"/>
</dbReference>
<dbReference type="SMART" id="SM00399">
    <property type="entry name" value="ZnF_C4"/>
    <property type="match status" value="1"/>
</dbReference>
<reference evidence="11 12" key="1">
    <citation type="submission" date="2020-08" db="EMBL/GenBank/DDBJ databases">
        <authorList>
            <person name="Koutsovoulos G."/>
            <person name="Danchin GJ E."/>
        </authorList>
    </citation>
    <scope>NUCLEOTIDE SEQUENCE [LARGE SCALE GENOMIC DNA]</scope>
</reference>
<evidence type="ECO:0000256" key="3">
    <source>
        <dbReference type="ARBA" id="ARBA00022771"/>
    </source>
</evidence>
<dbReference type="InterPro" id="IPR013088">
    <property type="entry name" value="Znf_NHR/GATA"/>
</dbReference>
<keyword evidence="5" id="KW-0805">Transcription regulation</keyword>
<keyword evidence="9" id="KW-0539">Nucleus</keyword>
<keyword evidence="8" id="KW-0675">Receptor</keyword>
<dbReference type="GO" id="GO:0005634">
    <property type="term" value="C:nucleus"/>
    <property type="evidence" value="ECO:0007669"/>
    <property type="project" value="UniProtKB-SubCell"/>
</dbReference>
<dbReference type="GO" id="GO:0000978">
    <property type="term" value="F:RNA polymerase II cis-regulatory region sequence-specific DNA binding"/>
    <property type="evidence" value="ECO:0007669"/>
    <property type="project" value="InterPro"/>
</dbReference>
<evidence type="ECO:0000256" key="9">
    <source>
        <dbReference type="ARBA" id="ARBA00023242"/>
    </source>
</evidence>
<keyword evidence="7" id="KW-0804">Transcription</keyword>
<name>A0A6V7X020_MELEN</name>
<keyword evidence="2" id="KW-0479">Metal-binding</keyword>
<dbReference type="GO" id="GO:0003700">
    <property type="term" value="F:DNA-binding transcription factor activity"/>
    <property type="evidence" value="ECO:0007669"/>
    <property type="project" value="InterPro"/>
</dbReference>
<evidence type="ECO:0000256" key="5">
    <source>
        <dbReference type="ARBA" id="ARBA00023015"/>
    </source>
</evidence>
<proteinExistence type="predicted"/>
<dbReference type="PROSITE" id="PS51030">
    <property type="entry name" value="NUCLEAR_REC_DBD_2"/>
    <property type="match status" value="1"/>
</dbReference>
<dbReference type="Proteomes" id="UP000580250">
    <property type="component" value="Unassembled WGS sequence"/>
</dbReference>
<dbReference type="CDD" id="cd06960">
    <property type="entry name" value="NR_DBD_HNF4A"/>
    <property type="match status" value="1"/>
</dbReference>
<protein>
    <recommendedName>
        <fullName evidence="10">Nuclear receptor domain-containing protein</fullName>
    </recommendedName>
</protein>
<evidence type="ECO:0000256" key="6">
    <source>
        <dbReference type="ARBA" id="ARBA00023125"/>
    </source>
</evidence>
<organism evidence="11 12">
    <name type="scientific">Meloidogyne enterolobii</name>
    <name type="common">Root-knot nematode worm</name>
    <name type="synonym">Meloidogyne mayaguensis</name>
    <dbReference type="NCBI Taxonomy" id="390850"/>
    <lineage>
        <taxon>Eukaryota</taxon>
        <taxon>Metazoa</taxon>
        <taxon>Ecdysozoa</taxon>
        <taxon>Nematoda</taxon>
        <taxon>Chromadorea</taxon>
        <taxon>Rhabditida</taxon>
        <taxon>Tylenchina</taxon>
        <taxon>Tylenchomorpha</taxon>
        <taxon>Tylenchoidea</taxon>
        <taxon>Meloidogynidae</taxon>
        <taxon>Meloidogyninae</taxon>
        <taxon>Meloidogyne</taxon>
    </lineage>
</organism>
<keyword evidence="6" id="KW-0238">DNA-binding</keyword>
<dbReference type="Gene3D" id="3.30.50.10">
    <property type="entry name" value="Erythroid Transcription Factor GATA-1, subunit A"/>
    <property type="match status" value="1"/>
</dbReference>
<dbReference type="InterPro" id="IPR049636">
    <property type="entry name" value="HNF4-like_DBD"/>
</dbReference>
<comment type="subcellular location">
    <subcellularLocation>
        <location evidence="1">Nucleus</location>
    </subcellularLocation>
</comment>
<gene>
    <name evidence="11" type="ORF">MENT_LOCUS45551</name>
</gene>
<keyword evidence="3" id="KW-0863">Zinc-finger</keyword>
<dbReference type="InterPro" id="IPR001628">
    <property type="entry name" value="Znf_hrmn_rcpt"/>
</dbReference>
<evidence type="ECO:0000259" key="10">
    <source>
        <dbReference type="PROSITE" id="PS51030"/>
    </source>
</evidence>
<sequence length="196" mass="22592">MSFLNSFENSESNNSICNISSFHSLGFSTNDYISLEDLENQLDKEALLCFSKNPNNNNDKTIIIKENNNEKNTKLSRKVRPTDCVVCARPTKCCHFDVPSCLGCRSFFRRSVLNQRSYICKKNANCQIEKEERCRSCRFDRCLLGGMDFRTIQKFPDGFNIEQMSALLTEKKRRLEEKSSIMVTYFAGMSLVRIQG</sequence>
<dbReference type="PANTHER" id="PTHR47630:SF5">
    <property type="entry name" value="NR LBD DOMAIN-CONTAINING PROTEIN"/>
    <property type="match status" value="1"/>
</dbReference>
<evidence type="ECO:0000256" key="1">
    <source>
        <dbReference type="ARBA" id="ARBA00004123"/>
    </source>
</evidence>
<evidence type="ECO:0000256" key="8">
    <source>
        <dbReference type="ARBA" id="ARBA00023170"/>
    </source>
</evidence>
<evidence type="ECO:0000256" key="2">
    <source>
        <dbReference type="ARBA" id="ARBA00022723"/>
    </source>
</evidence>
<accession>A0A6V7X020</accession>
<dbReference type="PRINTS" id="PR00047">
    <property type="entry name" value="STROIDFINGER"/>
</dbReference>
<dbReference type="EMBL" id="CAJEWN010000963">
    <property type="protein sequence ID" value="CAD2192651.1"/>
    <property type="molecule type" value="Genomic_DNA"/>
</dbReference>
<evidence type="ECO:0000313" key="11">
    <source>
        <dbReference type="EMBL" id="CAD2192651.1"/>
    </source>
</evidence>
<dbReference type="InterPro" id="IPR052499">
    <property type="entry name" value="C.elegans_NHRs"/>
</dbReference>
<dbReference type="SUPFAM" id="SSF57716">
    <property type="entry name" value="Glucocorticoid receptor-like (DNA-binding domain)"/>
    <property type="match status" value="1"/>
</dbReference>
<evidence type="ECO:0000256" key="4">
    <source>
        <dbReference type="ARBA" id="ARBA00022833"/>
    </source>
</evidence>
<comment type="caution">
    <text evidence="11">The sequence shown here is derived from an EMBL/GenBank/DDBJ whole genome shotgun (WGS) entry which is preliminary data.</text>
</comment>
<dbReference type="AlphaFoldDB" id="A0A6V7X020"/>
<keyword evidence="4" id="KW-0862">Zinc</keyword>
<dbReference type="GO" id="GO:0008270">
    <property type="term" value="F:zinc ion binding"/>
    <property type="evidence" value="ECO:0007669"/>
    <property type="project" value="UniProtKB-KW"/>
</dbReference>
<dbReference type="Pfam" id="PF00105">
    <property type="entry name" value="zf-C4"/>
    <property type="match status" value="1"/>
</dbReference>
<evidence type="ECO:0000256" key="7">
    <source>
        <dbReference type="ARBA" id="ARBA00023163"/>
    </source>
</evidence>
<dbReference type="OrthoDB" id="6355676at2759"/>